<comment type="pathway">
    <text evidence="1">Cell wall biogenesis; peptidoglycan biosynthesis.</text>
</comment>
<proteinExistence type="predicted"/>
<feature type="active site" description="Nucleophile" evidence="1">
    <location>
        <position position="137"/>
    </location>
</feature>
<dbReference type="EMBL" id="CP053418">
    <property type="protein sequence ID" value="QJW85484.1"/>
    <property type="molecule type" value="Genomic_DNA"/>
</dbReference>
<feature type="domain" description="L,D-TPase catalytic" evidence="2">
    <location>
        <begin position="23"/>
        <end position="163"/>
    </location>
</feature>
<evidence type="ECO:0000256" key="1">
    <source>
        <dbReference type="PROSITE-ProRule" id="PRU01373"/>
    </source>
</evidence>
<organism evidence="3 4">
    <name type="scientific">Ramlibacter terrae</name>
    <dbReference type="NCBI Taxonomy" id="2732511"/>
    <lineage>
        <taxon>Bacteria</taxon>
        <taxon>Pseudomonadati</taxon>
        <taxon>Pseudomonadota</taxon>
        <taxon>Betaproteobacteria</taxon>
        <taxon>Burkholderiales</taxon>
        <taxon>Comamonadaceae</taxon>
        <taxon>Ramlibacter</taxon>
    </lineage>
</organism>
<gene>
    <name evidence="3" type="ORF">HK414_25785</name>
</gene>
<evidence type="ECO:0000259" key="2">
    <source>
        <dbReference type="PROSITE" id="PS52029"/>
    </source>
</evidence>
<dbReference type="Proteomes" id="UP000500826">
    <property type="component" value="Chromosome"/>
</dbReference>
<feature type="active site" description="Proton donor/acceptor" evidence="1">
    <location>
        <position position="108"/>
    </location>
</feature>
<keyword evidence="4" id="KW-1185">Reference proteome</keyword>
<keyword evidence="1" id="KW-0573">Peptidoglycan synthesis</keyword>
<evidence type="ECO:0000313" key="4">
    <source>
        <dbReference type="Proteomes" id="UP000500826"/>
    </source>
</evidence>
<dbReference type="InterPro" id="IPR005490">
    <property type="entry name" value="LD_TPept_cat_dom"/>
</dbReference>
<keyword evidence="1" id="KW-0133">Cell shape</keyword>
<sequence>MASTETRHVADWAVHSADAAGLPFIVVDKVQARLFVFDARGRLLGASAALLGSAAGDASVPGIGTRKLSTIRPDERTTPAGRFMASIDRSLAGEDILWVDYDAAIALHRVIATQPAERRLQRLESRAPADRRITYGCINVPVKFFEGVVAPAFRGAGGVVYVLPEGRSARETFGSYEVGAGSSIRR</sequence>
<dbReference type="PROSITE" id="PS52029">
    <property type="entry name" value="LD_TPASE"/>
    <property type="match status" value="1"/>
</dbReference>
<reference evidence="3 4" key="1">
    <citation type="submission" date="2020-05" db="EMBL/GenBank/DDBJ databases">
        <title>Ramlibacter rhizophilus sp. nov., isolated from rhizosphere soil of national flower Mugunghwa from South Korea.</title>
        <authorList>
            <person name="Zheng-Fei Y."/>
            <person name="Huan T."/>
        </authorList>
    </citation>
    <scope>NUCLEOTIDE SEQUENCE [LARGE SCALE GENOMIC DNA]</scope>
    <source>
        <strain evidence="3 4">H242</strain>
    </source>
</reference>
<keyword evidence="1" id="KW-0961">Cell wall biogenesis/degradation</keyword>
<accession>A0ABX6P5Q6</accession>
<protein>
    <recommendedName>
        <fullName evidence="2">L,D-TPase catalytic domain-containing protein</fullName>
    </recommendedName>
</protein>
<name>A0ABX6P5Q6_9BURK</name>
<evidence type="ECO:0000313" key="3">
    <source>
        <dbReference type="EMBL" id="QJW85484.1"/>
    </source>
</evidence>